<protein>
    <submittedName>
        <fullName evidence="1">Uncharacterized protein</fullName>
    </submittedName>
</protein>
<proteinExistence type="predicted"/>
<dbReference type="InterPro" id="IPR014352">
    <property type="entry name" value="FERM/acyl-CoA-bd_prot_sf"/>
</dbReference>
<dbReference type="CDD" id="cd14473">
    <property type="entry name" value="FERM_B-lobe"/>
    <property type="match status" value="1"/>
</dbReference>
<sequence>MQVDENLFVTLCGLILQSDCGDYGADRLGSNYVKQLLKLPNLNEQLEKRIKIKHEDCRCRQPALVEYQLLDKVKQLSTYGQIKFHIKVS</sequence>
<accession>A0A183M513</accession>
<dbReference type="InterPro" id="IPR035963">
    <property type="entry name" value="FERM_2"/>
</dbReference>
<gene>
    <name evidence="1" type="ORF">SMRZ_LOCUS11138</name>
</gene>
<dbReference type="STRING" id="48269.A0A183M513"/>
<evidence type="ECO:0000313" key="2">
    <source>
        <dbReference type="Proteomes" id="UP000277204"/>
    </source>
</evidence>
<dbReference type="Pfam" id="PF00373">
    <property type="entry name" value="FERM_M"/>
    <property type="match status" value="1"/>
</dbReference>
<dbReference type="PROSITE" id="PS50057">
    <property type="entry name" value="FERM_3"/>
    <property type="match status" value="1"/>
</dbReference>
<dbReference type="EMBL" id="UZAI01006105">
    <property type="protein sequence ID" value="VDO93851.1"/>
    <property type="molecule type" value="Genomic_DNA"/>
</dbReference>
<dbReference type="PANTHER" id="PTHR23280:SF21">
    <property type="entry name" value="PROTEIN 4.1 HOMOLOG"/>
    <property type="match status" value="1"/>
</dbReference>
<organism evidence="1 2">
    <name type="scientific">Schistosoma margrebowiei</name>
    <dbReference type="NCBI Taxonomy" id="48269"/>
    <lineage>
        <taxon>Eukaryota</taxon>
        <taxon>Metazoa</taxon>
        <taxon>Spiralia</taxon>
        <taxon>Lophotrochozoa</taxon>
        <taxon>Platyhelminthes</taxon>
        <taxon>Trematoda</taxon>
        <taxon>Digenea</taxon>
        <taxon>Strigeidida</taxon>
        <taxon>Schistosomatoidea</taxon>
        <taxon>Schistosomatidae</taxon>
        <taxon>Schistosoma</taxon>
    </lineage>
</organism>
<keyword evidence="2" id="KW-1185">Reference proteome</keyword>
<dbReference type="InterPro" id="IPR019748">
    <property type="entry name" value="FERM_central"/>
</dbReference>
<dbReference type="PANTHER" id="PTHR23280">
    <property type="entry name" value="4.1 G PROTEIN"/>
    <property type="match status" value="1"/>
</dbReference>
<dbReference type="InterPro" id="IPR000299">
    <property type="entry name" value="FERM_domain"/>
</dbReference>
<reference evidence="1 2" key="1">
    <citation type="submission" date="2018-11" db="EMBL/GenBank/DDBJ databases">
        <authorList>
            <consortium name="Pathogen Informatics"/>
        </authorList>
    </citation>
    <scope>NUCLEOTIDE SEQUENCE [LARGE SCALE GENOMIC DNA]</scope>
    <source>
        <strain evidence="1 2">Zambia</strain>
    </source>
</reference>
<dbReference type="AlphaFoldDB" id="A0A183M513"/>
<dbReference type="Proteomes" id="UP000277204">
    <property type="component" value="Unassembled WGS sequence"/>
</dbReference>
<evidence type="ECO:0000313" key="1">
    <source>
        <dbReference type="EMBL" id="VDO93851.1"/>
    </source>
</evidence>
<name>A0A183M513_9TREM</name>
<dbReference type="Gene3D" id="1.20.80.10">
    <property type="match status" value="1"/>
</dbReference>
<dbReference type="SUPFAM" id="SSF47031">
    <property type="entry name" value="Second domain of FERM"/>
    <property type="match status" value="1"/>
</dbReference>